<protein>
    <recommendedName>
        <fullName evidence="3">Fimbrial protein</fullName>
    </recommendedName>
</protein>
<evidence type="ECO:0000313" key="1">
    <source>
        <dbReference type="EMBL" id="KRG52540.1"/>
    </source>
</evidence>
<comment type="caution">
    <text evidence="1">The sequence shown here is derived from an EMBL/GenBank/DDBJ whole genome shotgun (WGS) entry which is preliminary data.</text>
</comment>
<evidence type="ECO:0008006" key="3">
    <source>
        <dbReference type="Google" id="ProtNLM"/>
    </source>
</evidence>
<dbReference type="Gene3D" id="2.60.40.1090">
    <property type="entry name" value="Fimbrial-type adhesion domain"/>
    <property type="match status" value="1"/>
</dbReference>
<dbReference type="InterPro" id="IPR008966">
    <property type="entry name" value="Adhesion_dom_sf"/>
</dbReference>
<evidence type="ECO:0000313" key="2">
    <source>
        <dbReference type="Proteomes" id="UP000051757"/>
    </source>
</evidence>
<dbReference type="GO" id="GO:0007155">
    <property type="term" value="P:cell adhesion"/>
    <property type="evidence" value="ECO:0007669"/>
    <property type="project" value="InterPro"/>
</dbReference>
<reference evidence="1 2" key="1">
    <citation type="journal article" date="2016" name="Front. Microbiol.">
        <title>Genome Sequence of Type Strains of Genus Stenotrophomonas.</title>
        <authorList>
            <person name="Patil P.P."/>
            <person name="Midha S."/>
            <person name="Kumar S."/>
            <person name="Patil P.B."/>
        </authorList>
    </citation>
    <scope>NUCLEOTIDE SEQUENCE [LARGE SCALE GENOMIC DNA]</scope>
    <source>
        <strain evidence="1 2">LMG 978</strain>
    </source>
</reference>
<gene>
    <name evidence="1" type="ORF">ARC23_05260</name>
</gene>
<name>A0A0R0B5J0_9GAMM</name>
<dbReference type="SUPFAM" id="SSF49401">
    <property type="entry name" value="Bacterial adhesins"/>
    <property type="match status" value="1"/>
</dbReference>
<proteinExistence type="predicted"/>
<dbReference type="Proteomes" id="UP000051757">
    <property type="component" value="Unassembled WGS sequence"/>
</dbReference>
<dbReference type="InterPro" id="IPR036937">
    <property type="entry name" value="Adhesion_dom_fimbrial_sf"/>
</dbReference>
<accession>A0A0R0B5J0</accession>
<dbReference type="AlphaFoldDB" id="A0A0R0B5J0"/>
<dbReference type="GO" id="GO:0009289">
    <property type="term" value="C:pilus"/>
    <property type="evidence" value="ECO:0007669"/>
    <property type="project" value="InterPro"/>
</dbReference>
<keyword evidence="2" id="KW-1185">Reference proteome</keyword>
<organism evidence="1 2">
    <name type="scientific">Stenotrophomonas beteli</name>
    <dbReference type="NCBI Taxonomy" id="3384461"/>
    <lineage>
        <taxon>Bacteria</taxon>
        <taxon>Pseudomonadati</taxon>
        <taxon>Pseudomonadota</taxon>
        <taxon>Gammaproteobacteria</taxon>
        <taxon>Lysobacterales</taxon>
        <taxon>Lysobacteraceae</taxon>
        <taxon>Stenotrophomonas</taxon>
        <taxon>Stenotrophomonas maltophilia group</taxon>
    </lineage>
</organism>
<dbReference type="EMBL" id="LLXV01000014">
    <property type="protein sequence ID" value="KRG52540.1"/>
    <property type="molecule type" value="Genomic_DNA"/>
</dbReference>
<sequence>MLMAASSAVQAACAVGPQKWMPAPTGFYDAYSAGDVVTSWVRADIAYFVDCDPISSADLSLGTTTGLAGMHDGRFTFRTDHDGIGIQLEYRYIRAISGSGQPEYSAWIQPGTASNRFTAHAEYIKGNATASIPVQVDYRFIALRDFSGEPILLEDIEPLLAIDLSHGFSLNQLVVEGVRQRPREEASCEFSARPPATLELPATAMSSLKNKGDVGAAADFSFAWTCKAGNQGHSGRADFEFLSDAAIGATPGHLSTTGDAEGVDMLVAIQYPDGSYKPVVFGSGQWYANRLSPGTGGLPSTGRQNLQVRFIRNAAPLRPGTARSTMTINLVPF</sequence>